<comment type="caution">
    <text evidence="1">The sequence shown here is derived from an EMBL/GenBank/DDBJ whole genome shotgun (WGS) entry which is preliminary data.</text>
</comment>
<accession>A0ACC2GYH3</accession>
<dbReference type="Proteomes" id="UP001157502">
    <property type="component" value="Chromosome 8"/>
</dbReference>
<name>A0ACC2GYH3_DALPE</name>
<dbReference type="EMBL" id="CM055735">
    <property type="protein sequence ID" value="KAJ8008541.1"/>
    <property type="molecule type" value="Genomic_DNA"/>
</dbReference>
<protein>
    <submittedName>
        <fullName evidence="1">Uncharacterized protein</fullName>
    </submittedName>
</protein>
<sequence length="763" mass="80721">METAPGSKRRSQVAQIKPAHNTGGGVATAGVITKSEPNSNQGAVSNRNLHLSPGDASQHITADTGKPSGRGSSSSSPRADGKGVVAEGLSWGKGESNASEQKPLTALDVEAAKRRTQMAGPPKTDSISKLKLPHVKSTAATSPRSHTHRTEHSWVSSSKVEHSRSEHLSEVTKPAASRSLQGSKDSLKCSGSTGKGSTSPLSPPATSSPKCRTTVAVMLTSTSSARTRGGGASDSDLSTGSPGVSITTPKNTPSLTPDPLSAALREATNTTLEDAARQLESKIATVTSSTVTVNSRSTAPLLGGGVTGGPVQSQKAVQQSDTVLKVNRASERDSDPLEYHGRSRDDHTGPQKGSKERRRREEELDERRPEKRQPPGRSGVRKEAGTITNPSEVRRSWGEDQREVGVQAVAEVCDRSSTTSPRLLTLSQRGYHGEPEGLVADAGRLRDTGPRVNGLTAGLQSGSVLICDLTMDQQVMGQRENVEAGPLVGLQSCQSKSVAQPNQAMETLPVTLPLCSIPIGLPPFQHICQIDIELCGQSEALTSNDPPPASEANVNKQKQEEAESQAAAKSKNKQPDKQTDGSGSKTTLHYSANHAHKPKPASELKGGLDPAPEKTIAKLTAENPGPTGTPAEETKDSEPVQNVVWDEQGMTWEVYGASVDLESLGFAIQSHLQCKIREHEKRIGTLRKSVSEDVPSPGAKKRVEKCKKKKKTTKRNVFRSIFRPGCCSKPPVSPARKTLSLGSLLHLHGGTDHLIPTTGTGTT</sequence>
<organism evidence="1 2">
    <name type="scientific">Dallia pectoralis</name>
    <name type="common">Alaska blackfish</name>
    <dbReference type="NCBI Taxonomy" id="75939"/>
    <lineage>
        <taxon>Eukaryota</taxon>
        <taxon>Metazoa</taxon>
        <taxon>Chordata</taxon>
        <taxon>Craniata</taxon>
        <taxon>Vertebrata</taxon>
        <taxon>Euteleostomi</taxon>
        <taxon>Actinopterygii</taxon>
        <taxon>Neopterygii</taxon>
        <taxon>Teleostei</taxon>
        <taxon>Protacanthopterygii</taxon>
        <taxon>Esociformes</taxon>
        <taxon>Umbridae</taxon>
        <taxon>Dallia</taxon>
    </lineage>
</organism>
<reference evidence="1" key="1">
    <citation type="submission" date="2021-05" db="EMBL/GenBank/DDBJ databases">
        <authorList>
            <person name="Pan Q."/>
            <person name="Jouanno E."/>
            <person name="Zahm M."/>
            <person name="Klopp C."/>
            <person name="Cabau C."/>
            <person name="Louis A."/>
            <person name="Berthelot C."/>
            <person name="Parey E."/>
            <person name="Roest Crollius H."/>
            <person name="Montfort J."/>
            <person name="Robinson-Rechavi M."/>
            <person name="Bouchez O."/>
            <person name="Lampietro C."/>
            <person name="Lopez Roques C."/>
            <person name="Donnadieu C."/>
            <person name="Postlethwait J."/>
            <person name="Bobe J."/>
            <person name="Dillon D."/>
            <person name="Chandos A."/>
            <person name="von Hippel F."/>
            <person name="Guiguen Y."/>
        </authorList>
    </citation>
    <scope>NUCLEOTIDE SEQUENCE</scope>
    <source>
        <strain evidence="1">YG-Jan2019</strain>
    </source>
</reference>
<gene>
    <name evidence="1" type="ORF">DPEC_G00105950</name>
</gene>
<proteinExistence type="predicted"/>
<keyword evidence="2" id="KW-1185">Reference proteome</keyword>
<evidence type="ECO:0000313" key="2">
    <source>
        <dbReference type="Proteomes" id="UP001157502"/>
    </source>
</evidence>
<evidence type="ECO:0000313" key="1">
    <source>
        <dbReference type="EMBL" id="KAJ8008541.1"/>
    </source>
</evidence>